<comment type="similarity">
    <text evidence="1">Belongs to the methyltransferase superfamily. LaeA methyltransferase family.</text>
</comment>
<dbReference type="Pfam" id="PF13489">
    <property type="entry name" value="Methyltransf_23"/>
    <property type="match status" value="1"/>
</dbReference>
<keyword evidence="2" id="KW-0808">Transferase</keyword>
<dbReference type="PANTHER" id="PTHR43591:SF31">
    <property type="entry name" value="LAEA-LIKE, PUTATIVE (AFU_ORTHOLOGUE AFUA_8G01930)-RELATED"/>
    <property type="match status" value="1"/>
</dbReference>
<dbReference type="SUPFAM" id="SSF53335">
    <property type="entry name" value="S-adenosyl-L-methionine-dependent methyltransferases"/>
    <property type="match status" value="1"/>
</dbReference>
<keyword evidence="3" id="KW-1185">Reference proteome</keyword>
<proteinExistence type="inferred from homology"/>
<dbReference type="OrthoDB" id="2013972at2759"/>
<evidence type="ECO:0000313" key="3">
    <source>
        <dbReference type="Proteomes" id="UP000720189"/>
    </source>
</evidence>
<dbReference type="Gene3D" id="3.40.50.150">
    <property type="entry name" value="Vaccinia Virus protein VP39"/>
    <property type="match status" value="1"/>
</dbReference>
<dbReference type="GO" id="GO:0032259">
    <property type="term" value="P:methylation"/>
    <property type="evidence" value="ECO:0007669"/>
    <property type="project" value="UniProtKB-KW"/>
</dbReference>
<evidence type="ECO:0000256" key="1">
    <source>
        <dbReference type="ARBA" id="ARBA00038158"/>
    </source>
</evidence>
<evidence type="ECO:0000313" key="2">
    <source>
        <dbReference type="EMBL" id="KAH7237103.1"/>
    </source>
</evidence>
<dbReference type="GO" id="GO:0008168">
    <property type="term" value="F:methyltransferase activity"/>
    <property type="evidence" value="ECO:0007669"/>
    <property type="project" value="UniProtKB-KW"/>
</dbReference>
<accession>A0A9P9JU66</accession>
<dbReference type="InterPro" id="IPR029063">
    <property type="entry name" value="SAM-dependent_MTases_sf"/>
</dbReference>
<dbReference type="RefSeq" id="XP_046045233.1">
    <property type="nucleotide sequence ID" value="XM_046193803.1"/>
</dbReference>
<dbReference type="GeneID" id="70223757"/>
<reference evidence="2" key="1">
    <citation type="journal article" date="2021" name="Nat. Commun.">
        <title>Genetic determinants of endophytism in the Arabidopsis root mycobiome.</title>
        <authorList>
            <person name="Mesny F."/>
            <person name="Miyauchi S."/>
            <person name="Thiergart T."/>
            <person name="Pickel B."/>
            <person name="Atanasova L."/>
            <person name="Karlsson M."/>
            <person name="Huettel B."/>
            <person name="Barry K.W."/>
            <person name="Haridas S."/>
            <person name="Chen C."/>
            <person name="Bauer D."/>
            <person name="Andreopoulos W."/>
            <person name="Pangilinan J."/>
            <person name="LaButti K."/>
            <person name="Riley R."/>
            <person name="Lipzen A."/>
            <person name="Clum A."/>
            <person name="Drula E."/>
            <person name="Henrissat B."/>
            <person name="Kohler A."/>
            <person name="Grigoriev I.V."/>
            <person name="Martin F.M."/>
            <person name="Hacquard S."/>
        </authorList>
    </citation>
    <scope>NUCLEOTIDE SEQUENCE</scope>
    <source>
        <strain evidence="2">MPI-CAGE-AT-0023</strain>
    </source>
</reference>
<gene>
    <name evidence="2" type="ORF">BKA55DRAFT_579099</name>
</gene>
<dbReference type="PANTHER" id="PTHR43591">
    <property type="entry name" value="METHYLTRANSFERASE"/>
    <property type="match status" value="1"/>
</dbReference>
<dbReference type="AlphaFoldDB" id="A0A9P9JU66"/>
<dbReference type="CDD" id="cd02440">
    <property type="entry name" value="AdoMet_MTases"/>
    <property type="match status" value="1"/>
</dbReference>
<keyword evidence="2" id="KW-0489">Methyltransferase</keyword>
<dbReference type="Proteomes" id="UP000720189">
    <property type="component" value="Unassembled WGS sequence"/>
</dbReference>
<sequence>MQEQIAVDLDYDSAIGIPLDDPLNLSLRSSLLHFAQENGRTYHRLSEGKYAFPNDDIENDRLDLQDGLYIITLDGKRALNPGADTAKRVLDMGTGTGIWALEFAEEHPAAEVIGVDLSPIQPPFVPPNCSFEIDDLEKEWTWTTPFDFIFSRMMTGSFSNPETMANKVFNGLNPGGWYEIQDIQLPVFCDDATLDPKTSPLMKWQECLIEGSRKLGRPLGESDKYKAIVEKAGFHNVVETIYRWPTNSWPKDPKLKELGKWNLINFETGLEGVSLALFTRVLGWSKDEVLSLCADVRNELRNPKVHGYWKIYVVYGQKPERESAEYRVEEP</sequence>
<organism evidence="2 3">
    <name type="scientific">Fusarium redolens</name>
    <dbReference type="NCBI Taxonomy" id="48865"/>
    <lineage>
        <taxon>Eukaryota</taxon>
        <taxon>Fungi</taxon>
        <taxon>Dikarya</taxon>
        <taxon>Ascomycota</taxon>
        <taxon>Pezizomycotina</taxon>
        <taxon>Sordariomycetes</taxon>
        <taxon>Hypocreomycetidae</taxon>
        <taxon>Hypocreales</taxon>
        <taxon>Nectriaceae</taxon>
        <taxon>Fusarium</taxon>
        <taxon>Fusarium redolens species complex</taxon>
    </lineage>
</organism>
<protein>
    <submittedName>
        <fullName evidence="2">S-adenosyl-L-methionine-dependent methyltransferase</fullName>
    </submittedName>
</protein>
<dbReference type="EMBL" id="JAGMUX010000016">
    <property type="protein sequence ID" value="KAH7237103.1"/>
    <property type="molecule type" value="Genomic_DNA"/>
</dbReference>
<name>A0A9P9JU66_FUSRE</name>
<comment type="caution">
    <text evidence="2">The sequence shown here is derived from an EMBL/GenBank/DDBJ whole genome shotgun (WGS) entry which is preliminary data.</text>
</comment>